<dbReference type="Gene3D" id="3.50.50.60">
    <property type="entry name" value="FAD/NAD(P)-binding domain"/>
    <property type="match status" value="1"/>
</dbReference>
<proteinExistence type="predicted"/>
<reference evidence="1 2" key="3">
    <citation type="submission" date="2019-11" db="EMBL/GenBank/DDBJ databases">
        <title>A de novo genome assembly of a pear dwarfing rootstock.</title>
        <authorList>
            <person name="Wang F."/>
            <person name="Wang J."/>
            <person name="Li S."/>
            <person name="Zhang Y."/>
            <person name="Fang M."/>
            <person name="Ma L."/>
            <person name="Zhao Y."/>
            <person name="Jiang S."/>
        </authorList>
    </citation>
    <scope>NUCLEOTIDE SEQUENCE [LARGE SCALE GENOMIC DNA]</scope>
    <source>
        <strain evidence="1">S2</strain>
        <tissue evidence="1">Leaf</tissue>
    </source>
</reference>
<protein>
    <submittedName>
        <fullName evidence="1">Protoporphyrinogen oxidase 1</fullName>
    </submittedName>
</protein>
<keyword evidence="2" id="KW-1185">Reference proteome</keyword>
<dbReference type="Pfam" id="PF13450">
    <property type="entry name" value="NAD_binding_8"/>
    <property type="match status" value="1"/>
</dbReference>
<dbReference type="OrthoDB" id="1744444at2759"/>
<organism evidence="1 2">
    <name type="scientific">Pyrus ussuriensis x Pyrus communis</name>
    <dbReference type="NCBI Taxonomy" id="2448454"/>
    <lineage>
        <taxon>Eukaryota</taxon>
        <taxon>Viridiplantae</taxon>
        <taxon>Streptophyta</taxon>
        <taxon>Embryophyta</taxon>
        <taxon>Tracheophyta</taxon>
        <taxon>Spermatophyta</taxon>
        <taxon>Magnoliopsida</taxon>
        <taxon>eudicotyledons</taxon>
        <taxon>Gunneridae</taxon>
        <taxon>Pentapetalae</taxon>
        <taxon>rosids</taxon>
        <taxon>fabids</taxon>
        <taxon>Rosales</taxon>
        <taxon>Rosaceae</taxon>
        <taxon>Amygdaloideae</taxon>
        <taxon>Maleae</taxon>
        <taxon>Pyrus</taxon>
    </lineage>
</organism>
<evidence type="ECO:0000313" key="1">
    <source>
        <dbReference type="EMBL" id="KAB2632468.1"/>
    </source>
</evidence>
<dbReference type="Proteomes" id="UP000327157">
    <property type="component" value="Chromosome 6"/>
</dbReference>
<dbReference type="AlphaFoldDB" id="A0A5N5HY18"/>
<dbReference type="InterPro" id="IPR036188">
    <property type="entry name" value="FAD/NAD-bd_sf"/>
</dbReference>
<accession>A0A5N5HY18</accession>
<comment type="caution">
    <text evidence="1">The sequence shown here is derived from an EMBL/GenBank/DDBJ whole genome shotgun (WGS) entry which is preliminary data.</text>
</comment>
<reference evidence="1 2" key="1">
    <citation type="submission" date="2019-09" db="EMBL/GenBank/DDBJ databases">
        <authorList>
            <person name="Ou C."/>
        </authorList>
    </citation>
    <scope>NUCLEOTIDE SEQUENCE [LARGE SCALE GENOMIC DNA]</scope>
    <source>
        <strain evidence="1">S2</strain>
        <tissue evidence="1">Leaf</tissue>
    </source>
</reference>
<name>A0A5N5HY18_9ROSA</name>
<evidence type="ECO:0000313" key="2">
    <source>
        <dbReference type="Proteomes" id="UP000327157"/>
    </source>
</evidence>
<sequence length="77" mass="8353">MFISVDCVVVGGGISGLCIAQVLATKHGDAVSNVIVMEAWDWVGGNIITRLRLEMKDPTKLHHGFGEDKQAGVYRIK</sequence>
<dbReference type="SUPFAM" id="SSF51905">
    <property type="entry name" value="FAD/NAD(P)-binding domain"/>
    <property type="match status" value="1"/>
</dbReference>
<dbReference type="EMBL" id="SMOL01000120">
    <property type="protein sequence ID" value="KAB2632468.1"/>
    <property type="molecule type" value="Genomic_DNA"/>
</dbReference>
<gene>
    <name evidence="1" type="ORF">D8674_028715</name>
</gene>
<reference evidence="2" key="2">
    <citation type="submission" date="2019-10" db="EMBL/GenBank/DDBJ databases">
        <title>A de novo genome assembly of a pear dwarfing rootstock.</title>
        <authorList>
            <person name="Wang F."/>
            <person name="Wang J."/>
            <person name="Li S."/>
            <person name="Zhang Y."/>
            <person name="Fang M."/>
            <person name="Ma L."/>
            <person name="Zhao Y."/>
            <person name="Jiang S."/>
        </authorList>
    </citation>
    <scope>NUCLEOTIDE SEQUENCE [LARGE SCALE GENOMIC DNA]</scope>
</reference>